<keyword evidence="1" id="KW-1133">Transmembrane helix</keyword>
<name>A0A061FKW1_THECC</name>
<reference evidence="2 3" key="1">
    <citation type="journal article" date="2013" name="Genome Biol.">
        <title>The genome sequence of the most widely cultivated cacao type and its use to identify candidate genes regulating pod color.</title>
        <authorList>
            <person name="Motamayor J.C."/>
            <person name="Mockaitis K."/>
            <person name="Schmutz J."/>
            <person name="Haiminen N."/>
            <person name="Iii D.L."/>
            <person name="Cornejo O."/>
            <person name="Findley S.D."/>
            <person name="Zheng P."/>
            <person name="Utro F."/>
            <person name="Royaert S."/>
            <person name="Saski C."/>
            <person name="Jenkins J."/>
            <person name="Podicheti R."/>
            <person name="Zhao M."/>
            <person name="Scheffler B.E."/>
            <person name="Stack J.C."/>
            <person name="Feltus F.A."/>
            <person name="Mustiga G.M."/>
            <person name="Amores F."/>
            <person name="Phillips W."/>
            <person name="Marelli J.P."/>
            <person name="May G.D."/>
            <person name="Shapiro H."/>
            <person name="Ma J."/>
            <person name="Bustamante C.D."/>
            <person name="Schnell R.J."/>
            <person name="Main D."/>
            <person name="Gilbert D."/>
            <person name="Parida L."/>
            <person name="Kuhn D.N."/>
        </authorList>
    </citation>
    <scope>NUCLEOTIDE SEQUENCE [LARGE SCALE GENOMIC DNA]</scope>
    <source>
        <strain evidence="3">cv. Matina 1-6</strain>
    </source>
</reference>
<organism evidence="2 3">
    <name type="scientific">Theobroma cacao</name>
    <name type="common">Cacao</name>
    <name type="synonym">Cocoa</name>
    <dbReference type="NCBI Taxonomy" id="3641"/>
    <lineage>
        <taxon>Eukaryota</taxon>
        <taxon>Viridiplantae</taxon>
        <taxon>Streptophyta</taxon>
        <taxon>Embryophyta</taxon>
        <taxon>Tracheophyta</taxon>
        <taxon>Spermatophyta</taxon>
        <taxon>Magnoliopsida</taxon>
        <taxon>eudicotyledons</taxon>
        <taxon>Gunneridae</taxon>
        <taxon>Pentapetalae</taxon>
        <taxon>rosids</taxon>
        <taxon>malvids</taxon>
        <taxon>Malvales</taxon>
        <taxon>Malvaceae</taxon>
        <taxon>Byttnerioideae</taxon>
        <taxon>Theobroma</taxon>
    </lineage>
</organism>
<keyword evidence="3" id="KW-1185">Reference proteome</keyword>
<accession>A0A061FKW1</accession>
<dbReference type="EMBL" id="CM001886">
    <property type="protein sequence ID" value="EOY15134.1"/>
    <property type="molecule type" value="Genomic_DNA"/>
</dbReference>
<gene>
    <name evidence="2" type="ORF">TCM_034297</name>
</gene>
<dbReference type="Proteomes" id="UP000026915">
    <property type="component" value="Chromosome 8"/>
</dbReference>
<dbReference type="HOGENOM" id="CLU_1734770_0_0_1"/>
<feature type="transmembrane region" description="Helical" evidence="1">
    <location>
        <begin position="17"/>
        <end position="37"/>
    </location>
</feature>
<protein>
    <submittedName>
        <fullName evidence="2">Uncharacterized protein</fullName>
    </submittedName>
</protein>
<evidence type="ECO:0000313" key="2">
    <source>
        <dbReference type="EMBL" id="EOY15134.1"/>
    </source>
</evidence>
<evidence type="ECO:0000313" key="3">
    <source>
        <dbReference type="Proteomes" id="UP000026915"/>
    </source>
</evidence>
<keyword evidence="1" id="KW-0812">Transmembrane</keyword>
<dbReference type="AlphaFoldDB" id="A0A061FKW1"/>
<proteinExistence type="predicted"/>
<dbReference type="InParanoid" id="A0A061FKW1"/>
<sequence length="151" mass="17364">MEVYFNKVYINIYPHDHIAWCMVYLFSPTLCFLQIYFSMADSELLPRYESLKDLISSLPQSGTPTPAYPGNLKTRYAKREEPLFKNGVAVYWKEVPLRKEGLEDHGFCDLFEKHVVGTMKPRFGKALGALCCLPKFVHDSDIALGKQNHDL</sequence>
<dbReference type="Gramene" id="EOY15134">
    <property type="protein sequence ID" value="EOY15134"/>
    <property type="gene ID" value="TCM_034297"/>
</dbReference>
<evidence type="ECO:0000256" key="1">
    <source>
        <dbReference type="SAM" id="Phobius"/>
    </source>
</evidence>
<keyword evidence="1" id="KW-0472">Membrane</keyword>